<feature type="transmembrane region" description="Helical" evidence="8">
    <location>
        <begin position="63"/>
        <end position="86"/>
    </location>
</feature>
<feature type="transmembrane region" description="Helical" evidence="8">
    <location>
        <begin position="114"/>
        <end position="134"/>
    </location>
</feature>
<dbReference type="FunCoup" id="A0A151Z9W6">
    <property type="interactions" value="115"/>
</dbReference>
<keyword evidence="10" id="KW-1185">Reference proteome</keyword>
<evidence type="ECO:0000256" key="8">
    <source>
        <dbReference type="SAM" id="Phobius"/>
    </source>
</evidence>
<feature type="transmembrane region" description="Helical" evidence="8">
    <location>
        <begin position="32"/>
        <end position="51"/>
    </location>
</feature>
<dbReference type="AlphaFoldDB" id="A0A151Z9W6"/>
<accession>A0A151Z9W6</accession>
<feature type="transmembrane region" description="Helical" evidence="8">
    <location>
        <begin position="267"/>
        <end position="285"/>
    </location>
</feature>
<gene>
    <name evidence="9" type="ORF">DLAC_09373</name>
</gene>
<evidence type="ECO:0000256" key="3">
    <source>
        <dbReference type="ARBA" id="ARBA00022989"/>
    </source>
</evidence>
<dbReference type="SUPFAM" id="SSF103473">
    <property type="entry name" value="MFS general substrate transporter"/>
    <property type="match status" value="1"/>
</dbReference>
<comment type="subcellular location">
    <subcellularLocation>
        <location evidence="1">Membrane</location>
        <topology evidence="1">Multi-pass membrane protein</topology>
    </subcellularLocation>
</comment>
<dbReference type="Proteomes" id="UP000076078">
    <property type="component" value="Unassembled WGS sequence"/>
</dbReference>
<dbReference type="OrthoDB" id="196103at2759"/>
<protein>
    <recommendedName>
        <fullName evidence="6">UNC93-like protein MFSD11</fullName>
    </recommendedName>
    <alternativeName>
        <fullName evidence="7">Major facilitator superfamily domain-containing protein 11</fullName>
    </alternativeName>
</protein>
<evidence type="ECO:0000313" key="10">
    <source>
        <dbReference type="Proteomes" id="UP000076078"/>
    </source>
</evidence>
<evidence type="ECO:0000256" key="5">
    <source>
        <dbReference type="ARBA" id="ARBA00023180"/>
    </source>
</evidence>
<evidence type="ECO:0000256" key="6">
    <source>
        <dbReference type="ARBA" id="ARBA00040302"/>
    </source>
</evidence>
<reference evidence="9 10" key="1">
    <citation type="submission" date="2015-12" db="EMBL/GenBank/DDBJ databases">
        <title>Dictyostelia acquired genes for synthesis and detection of signals that induce cell-type specialization by lateral gene transfer from prokaryotes.</title>
        <authorList>
            <person name="Gloeckner G."/>
            <person name="Schaap P."/>
        </authorList>
    </citation>
    <scope>NUCLEOTIDE SEQUENCE [LARGE SCALE GENOMIC DNA]</scope>
    <source>
        <strain evidence="9 10">TK</strain>
    </source>
</reference>
<keyword evidence="2 8" id="KW-0812">Transmembrane</keyword>
<feature type="transmembrane region" description="Helical" evidence="8">
    <location>
        <begin position="182"/>
        <end position="202"/>
    </location>
</feature>
<comment type="caution">
    <text evidence="9">The sequence shown here is derived from an EMBL/GenBank/DDBJ whole genome shotgun (WGS) entry which is preliminary data.</text>
</comment>
<evidence type="ECO:0000313" key="9">
    <source>
        <dbReference type="EMBL" id="KYQ90736.1"/>
    </source>
</evidence>
<dbReference type="GO" id="GO:0016020">
    <property type="term" value="C:membrane"/>
    <property type="evidence" value="ECO:0007669"/>
    <property type="project" value="UniProtKB-SubCell"/>
</dbReference>
<dbReference type="InterPro" id="IPR036259">
    <property type="entry name" value="MFS_trans_sf"/>
</dbReference>
<dbReference type="InterPro" id="IPR051617">
    <property type="entry name" value="UNC-93-like_regulator"/>
</dbReference>
<dbReference type="PANTHER" id="PTHR23294:SF0">
    <property type="entry name" value="UNC93-LIKE PROTEIN MFSD11"/>
    <property type="match status" value="1"/>
</dbReference>
<proteinExistence type="predicted"/>
<feature type="transmembrane region" description="Helical" evidence="8">
    <location>
        <begin position="154"/>
        <end position="176"/>
    </location>
</feature>
<keyword evidence="3 8" id="KW-1133">Transmembrane helix</keyword>
<keyword evidence="5" id="KW-0325">Glycoprotein</keyword>
<feature type="transmembrane region" description="Helical" evidence="8">
    <location>
        <begin position="297"/>
        <end position="319"/>
    </location>
</feature>
<dbReference type="OMA" id="NTACIIA"/>
<dbReference type="InParanoid" id="A0A151Z9W6"/>
<feature type="transmembrane region" description="Helical" evidence="8">
    <location>
        <begin position="239"/>
        <end position="261"/>
    </location>
</feature>
<feature type="transmembrane region" description="Helical" evidence="8">
    <location>
        <begin position="93"/>
        <end position="108"/>
    </location>
</feature>
<dbReference type="InterPro" id="IPR010291">
    <property type="entry name" value="Ion_channel_UNC-93"/>
</dbReference>
<evidence type="ECO:0000256" key="4">
    <source>
        <dbReference type="ARBA" id="ARBA00023136"/>
    </source>
</evidence>
<evidence type="ECO:0000256" key="2">
    <source>
        <dbReference type="ARBA" id="ARBA00022692"/>
    </source>
</evidence>
<dbReference type="EMBL" id="LODT01000037">
    <property type="protein sequence ID" value="KYQ90736.1"/>
    <property type="molecule type" value="Genomic_DNA"/>
</dbReference>
<dbReference type="Gene3D" id="1.20.1250.20">
    <property type="entry name" value="MFS general substrate transporter like domains"/>
    <property type="match status" value="2"/>
</dbReference>
<dbReference type="Pfam" id="PF05978">
    <property type="entry name" value="UNC-93"/>
    <property type="match status" value="1"/>
</dbReference>
<sequence length="427" mass="46982">MIDNNDSIINENRPLLTSDVNNQKIKFRDKSIYNVVILGISFCILFSAFAPTQNLETTVNQDLGFLSLSILYGFLSFSNIISPLIVIKLGEKWALILSTLTYILYIAANIKVTSVTLCLAAAILGVGGAVLWTAQGSWVIRCSTVDTLGFHTGLFFALFQMDQLIGNLGAGVLITSGLSDTTLFLILTIVASSSILGFLMLGNPKKQMESGKEEEDKLMPTSKRLMLTIDILKERPIQLLVPALLYSGISQSFFFGVFPPLSGKDHLAYIMTVFGTCDVIGSVVFGKLSDMFGRKIIIVLSTFLCMGGSIFVYIIYDIVAEDKKLALYFVCAGLMGFSDAGYNTQLYALVGSLYPTRGEPAVAVFKFVQSIATAIAFFYGHYVILYQHVIILNSFVIPACILFIIVDYKFKPPPKNSIEEESYQNKI</sequence>
<organism evidence="9 10">
    <name type="scientific">Tieghemostelium lacteum</name>
    <name type="common">Slime mold</name>
    <name type="synonym">Dictyostelium lacteum</name>
    <dbReference type="NCBI Taxonomy" id="361077"/>
    <lineage>
        <taxon>Eukaryota</taxon>
        <taxon>Amoebozoa</taxon>
        <taxon>Evosea</taxon>
        <taxon>Eumycetozoa</taxon>
        <taxon>Dictyostelia</taxon>
        <taxon>Dictyosteliales</taxon>
        <taxon>Raperosteliaceae</taxon>
        <taxon>Tieghemostelium</taxon>
    </lineage>
</organism>
<evidence type="ECO:0000256" key="1">
    <source>
        <dbReference type="ARBA" id="ARBA00004141"/>
    </source>
</evidence>
<feature type="transmembrane region" description="Helical" evidence="8">
    <location>
        <begin position="385"/>
        <end position="406"/>
    </location>
</feature>
<evidence type="ECO:0000256" key="7">
    <source>
        <dbReference type="ARBA" id="ARBA00041910"/>
    </source>
</evidence>
<dbReference type="PANTHER" id="PTHR23294">
    <property type="entry name" value="ET TRANSLATION PRODUCT-RELATED"/>
    <property type="match status" value="1"/>
</dbReference>
<keyword evidence="4 8" id="KW-0472">Membrane</keyword>
<dbReference type="STRING" id="361077.A0A151Z9W6"/>
<name>A0A151Z9W6_TIELA</name>